<dbReference type="EMBL" id="CM023485">
    <property type="protein sequence ID" value="KAH6930056.1"/>
    <property type="molecule type" value="Genomic_DNA"/>
</dbReference>
<proteinExistence type="predicted"/>
<dbReference type="Proteomes" id="UP000821845">
    <property type="component" value="Chromosome 5"/>
</dbReference>
<gene>
    <name evidence="1" type="ORF">HPB50_008482</name>
</gene>
<keyword evidence="2" id="KW-1185">Reference proteome</keyword>
<protein>
    <submittedName>
        <fullName evidence="1">Uncharacterized protein</fullName>
    </submittedName>
</protein>
<name>A0ACB7S7N1_HYAAI</name>
<sequence>MASSLPHVSSADQFYSCLLLGVASGAFAGLVAVPAVPAVTKVYTAPVVAAPAVATTVHHAPAVSKATRVVSYQSTHPGVPHTVAKVSTYTPAATAVHTVHAAVPSTVAHVVHHVPSYTYGYYPARYSYGHRYDYHPVRYVYGVTH</sequence>
<organism evidence="1 2">
    <name type="scientific">Hyalomma asiaticum</name>
    <name type="common">Tick</name>
    <dbReference type="NCBI Taxonomy" id="266040"/>
    <lineage>
        <taxon>Eukaryota</taxon>
        <taxon>Metazoa</taxon>
        <taxon>Ecdysozoa</taxon>
        <taxon>Arthropoda</taxon>
        <taxon>Chelicerata</taxon>
        <taxon>Arachnida</taxon>
        <taxon>Acari</taxon>
        <taxon>Parasitiformes</taxon>
        <taxon>Ixodida</taxon>
        <taxon>Ixodoidea</taxon>
        <taxon>Ixodidae</taxon>
        <taxon>Hyalomminae</taxon>
        <taxon>Hyalomma</taxon>
    </lineage>
</organism>
<evidence type="ECO:0000313" key="1">
    <source>
        <dbReference type="EMBL" id="KAH6930056.1"/>
    </source>
</evidence>
<comment type="caution">
    <text evidence="1">The sequence shown here is derived from an EMBL/GenBank/DDBJ whole genome shotgun (WGS) entry which is preliminary data.</text>
</comment>
<accession>A0ACB7S7N1</accession>
<evidence type="ECO:0000313" key="2">
    <source>
        <dbReference type="Proteomes" id="UP000821845"/>
    </source>
</evidence>
<reference evidence="1" key="1">
    <citation type="submission" date="2020-05" db="EMBL/GenBank/DDBJ databases">
        <title>Large-scale comparative analyses of tick genomes elucidate their genetic diversity and vector capacities.</title>
        <authorList>
            <person name="Jia N."/>
            <person name="Wang J."/>
            <person name="Shi W."/>
            <person name="Du L."/>
            <person name="Sun Y."/>
            <person name="Zhan W."/>
            <person name="Jiang J."/>
            <person name="Wang Q."/>
            <person name="Zhang B."/>
            <person name="Ji P."/>
            <person name="Sakyi L.B."/>
            <person name="Cui X."/>
            <person name="Yuan T."/>
            <person name="Jiang B."/>
            <person name="Yang W."/>
            <person name="Lam T.T.-Y."/>
            <person name="Chang Q."/>
            <person name="Ding S."/>
            <person name="Wang X."/>
            <person name="Zhu J."/>
            <person name="Ruan X."/>
            <person name="Zhao L."/>
            <person name="Wei J."/>
            <person name="Que T."/>
            <person name="Du C."/>
            <person name="Cheng J."/>
            <person name="Dai P."/>
            <person name="Han X."/>
            <person name="Huang E."/>
            <person name="Gao Y."/>
            <person name="Liu J."/>
            <person name="Shao H."/>
            <person name="Ye R."/>
            <person name="Li L."/>
            <person name="Wei W."/>
            <person name="Wang X."/>
            <person name="Wang C."/>
            <person name="Yang T."/>
            <person name="Huo Q."/>
            <person name="Li W."/>
            <person name="Guo W."/>
            <person name="Chen H."/>
            <person name="Zhou L."/>
            <person name="Ni X."/>
            <person name="Tian J."/>
            <person name="Zhou Y."/>
            <person name="Sheng Y."/>
            <person name="Liu T."/>
            <person name="Pan Y."/>
            <person name="Xia L."/>
            <person name="Li J."/>
            <person name="Zhao F."/>
            <person name="Cao W."/>
        </authorList>
    </citation>
    <scope>NUCLEOTIDE SEQUENCE</scope>
    <source>
        <strain evidence="1">Hyas-2018</strain>
    </source>
</reference>